<sequence>MHFNAVSSLAIMAVAGQAIAEPVSQPHQMNLAKMSVRDIFGLQRRDDGEYQPSETLCGSGSTCAEACGKGFEQCGSKDDQVHCFNPTVGQKCCQGASNGNACDAGFYCANDGKGSTWCCKDGDEACGGKIPASLTSSTSVAPASTKYPTAAMPTTSPTAPAAVTSSSSTPSSSPSSVASSPSSSAVSPTTSSSSLVVPAITSSIVAAVSSHSAAANCTTYTTKVVVPISGGASSTHLITSSKTYISQTLSTAPASATSSTIPVTASSNNQRPVIAFVLGAAALAAMAL</sequence>
<name>A0AAW0QIQ2_9PEZI</name>
<reference evidence="3 4" key="1">
    <citation type="submission" date="2023-01" db="EMBL/GenBank/DDBJ databases">
        <title>Analysis of 21 Apiospora genomes using comparative genomics revels a genus with tremendous synthesis potential of carbohydrate active enzymes and secondary metabolites.</title>
        <authorList>
            <person name="Sorensen T."/>
        </authorList>
    </citation>
    <scope>NUCLEOTIDE SEQUENCE [LARGE SCALE GENOMIC DNA]</scope>
    <source>
        <strain evidence="3 4">CBS 117206</strain>
    </source>
</reference>
<evidence type="ECO:0000313" key="3">
    <source>
        <dbReference type="EMBL" id="KAK8105845.1"/>
    </source>
</evidence>
<keyword evidence="4" id="KW-1185">Reference proteome</keyword>
<gene>
    <name evidence="3" type="ORF">PG999_009204</name>
</gene>
<evidence type="ECO:0000256" key="2">
    <source>
        <dbReference type="SAM" id="SignalP"/>
    </source>
</evidence>
<dbReference type="Proteomes" id="UP001392437">
    <property type="component" value="Unassembled WGS sequence"/>
</dbReference>
<feature type="region of interest" description="Disordered" evidence="1">
    <location>
        <begin position="148"/>
        <end position="191"/>
    </location>
</feature>
<proteinExistence type="predicted"/>
<evidence type="ECO:0000313" key="4">
    <source>
        <dbReference type="Proteomes" id="UP001392437"/>
    </source>
</evidence>
<comment type="caution">
    <text evidence="3">The sequence shown here is derived from an EMBL/GenBank/DDBJ whole genome shotgun (WGS) entry which is preliminary data.</text>
</comment>
<protein>
    <submittedName>
        <fullName evidence="3">Uncharacterized protein</fullName>
    </submittedName>
</protein>
<feature type="signal peptide" evidence="2">
    <location>
        <begin position="1"/>
        <end position="20"/>
    </location>
</feature>
<keyword evidence="2" id="KW-0732">Signal</keyword>
<evidence type="ECO:0000256" key="1">
    <source>
        <dbReference type="SAM" id="MobiDB-lite"/>
    </source>
</evidence>
<dbReference type="EMBL" id="JAQQWP010000008">
    <property type="protein sequence ID" value="KAK8105845.1"/>
    <property type="molecule type" value="Genomic_DNA"/>
</dbReference>
<accession>A0AAW0QIQ2</accession>
<dbReference type="AlphaFoldDB" id="A0AAW0QIQ2"/>
<feature type="chain" id="PRO_5043351150" evidence="2">
    <location>
        <begin position="21"/>
        <end position="288"/>
    </location>
</feature>
<organism evidence="3 4">
    <name type="scientific">Apiospora kogelbergensis</name>
    <dbReference type="NCBI Taxonomy" id="1337665"/>
    <lineage>
        <taxon>Eukaryota</taxon>
        <taxon>Fungi</taxon>
        <taxon>Dikarya</taxon>
        <taxon>Ascomycota</taxon>
        <taxon>Pezizomycotina</taxon>
        <taxon>Sordariomycetes</taxon>
        <taxon>Xylariomycetidae</taxon>
        <taxon>Amphisphaeriales</taxon>
        <taxon>Apiosporaceae</taxon>
        <taxon>Apiospora</taxon>
    </lineage>
</organism>